<keyword evidence="3" id="KW-1185">Reference proteome</keyword>
<feature type="compositionally biased region" description="Polar residues" evidence="1">
    <location>
        <begin position="126"/>
        <end position="140"/>
    </location>
</feature>
<evidence type="ECO:0000313" key="3">
    <source>
        <dbReference type="Proteomes" id="UP000298493"/>
    </source>
</evidence>
<feature type="compositionally biased region" description="Basic residues" evidence="1">
    <location>
        <begin position="1"/>
        <end position="19"/>
    </location>
</feature>
<evidence type="ECO:0000313" key="2">
    <source>
        <dbReference type="EMBL" id="TID22075.1"/>
    </source>
</evidence>
<comment type="caution">
    <text evidence="2">The sequence shown here is derived from an EMBL/GenBank/DDBJ whole genome shotgun (WGS) entry which is preliminary data.</text>
</comment>
<feature type="compositionally biased region" description="Polar residues" evidence="1">
    <location>
        <begin position="34"/>
        <end position="55"/>
    </location>
</feature>
<name>A0A4Z1P2I7_9PEZI</name>
<feature type="region of interest" description="Disordered" evidence="1">
    <location>
        <begin position="1"/>
        <end position="101"/>
    </location>
</feature>
<dbReference type="AlphaFoldDB" id="A0A4Z1P2I7"/>
<protein>
    <submittedName>
        <fullName evidence="2">Uncharacterized protein</fullName>
    </submittedName>
</protein>
<dbReference type="EMBL" id="SNSC02000008">
    <property type="protein sequence ID" value="TID22075.1"/>
    <property type="molecule type" value="Genomic_DNA"/>
</dbReference>
<gene>
    <name evidence="2" type="ORF">E6O75_ATG10869</name>
</gene>
<sequence length="146" mass="16229">MYSRTKKKYSRTKKTHPQTKKTPPNKEDPPKQRTPPQTNQPLNTLPKTTKLQNPKITIPTVTRVYPPAPPHLVSPFPNSQTHQAGPPSPERGFLDPERSCADVPKQNVVRAPGREKGWRECVGVTSGWSKRGSWSEQGQKTAGCAA</sequence>
<organism evidence="2 3">
    <name type="scientific">Venturia nashicola</name>
    <dbReference type="NCBI Taxonomy" id="86259"/>
    <lineage>
        <taxon>Eukaryota</taxon>
        <taxon>Fungi</taxon>
        <taxon>Dikarya</taxon>
        <taxon>Ascomycota</taxon>
        <taxon>Pezizomycotina</taxon>
        <taxon>Dothideomycetes</taxon>
        <taxon>Pleosporomycetidae</taxon>
        <taxon>Venturiales</taxon>
        <taxon>Venturiaceae</taxon>
        <taxon>Venturia</taxon>
    </lineage>
</organism>
<reference evidence="2 3" key="1">
    <citation type="submission" date="2019-04" db="EMBL/GenBank/DDBJ databases">
        <title>High contiguity whole genome sequence and gene annotation resource for two Venturia nashicola isolates.</title>
        <authorList>
            <person name="Prokchorchik M."/>
            <person name="Won K."/>
            <person name="Lee Y."/>
            <person name="Choi E.D."/>
            <person name="Segonzac C."/>
            <person name="Sohn K.H."/>
        </authorList>
    </citation>
    <scope>NUCLEOTIDE SEQUENCE [LARGE SCALE GENOMIC DNA]</scope>
    <source>
        <strain evidence="2 3">PRI2</strain>
    </source>
</reference>
<evidence type="ECO:0000256" key="1">
    <source>
        <dbReference type="SAM" id="MobiDB-lite"/>
    </source>
</evidence>
<dbReference type="Proteomes" id="UP000298493">
    <property type="component" value="Unassembled WGS sequence"/>
</dbReference>
<accession>A0A4Z1P2I7</accession>
<feature type="region of interest" description="Disordered" evidence="1">
    <location>
        <begin position="126"/>
        <end position="146"/>
    </location>
</feature>
<proteinExistence type="predicted"/>